<evidence type="ECO:0000313" key="2">
    <source>
        <dbReference type="Proteomes" id="UP000184120"/>
    </source>
</evidence>
<dbReference type="RefSeq" id="WP_143147256.1">
    <property type="nucleotide sequence ID" value="NZ_BMFL01000009.1"/>
</dbReference>
<dbReference type="AlphaFoldDB" id="A0A1M6X6A8"/>
<name>A0A1M6X6A8_9FLAO</name>
<accession>A0A1M6X6A8</accession>
<reference evidence="2" key="1">
    <citation type="submission" date="2016-11" db="EMBL/GenBank/DDBJ databases">
        <authorList>
            <person name="Varghese N."/>
            <person name="Submissions S."/>
        </authorList>
    </citation>
    <scope>NUCLEOTIDE SEQUENCE [LARGE SCALE GENOMIC DNA]</scope>
    <source>
        <strain evidence="2">DSM 27989</strain>
    </source>
</reference>
<proteinExistence type="predicted"/>
<gene>
    <name evidence="1" type="ORF">SAMN05443634_105129</name>
</gene>
<protein>
    <submittedName>
        <fullName evidence="1">Uncharacterized protein</fullName>
    </submittedName>
</protein>
<dbReference type="OrthoDB" id="1446885at2"/>
<dbReference type="STRING" id="1434701.SAMN05443634_105129"/>
<dbReference type="Proteomes" id="UP000184120">
    <property type="component" value="Unassembled WGS sequence"/>
</dbReference>
<sequence length="418" mass="50407">MKINFFLILGTVFYLNANGQIVHDKVVFYETYNKSNDIDKIDLRNLNYKAGEPVFIVINVESSVPNEDFLAQREQEELKSNFGIKTDFINYTADIKFYNRFKTVLKFSYEDSPKQVIYWSGKMDDKPIVYDGLLKSSEYFSPYLKQNKYSSYIESFNKRKDILITDFVDNPTDKSIQISNRLVNKMLLQSLYNMKEESNFFEINFKNIKRVTYTSNFDIDNDKLKEVTFDKDGKPLRIVFEDLKDKNYYYQSSLVYEDNILRKIVSESTNDYHTEVPVFYQDDKLFTYDQYSIKQYRLGENNFLLSEDYYYDDEKFYFLVNQVKVNNNVLRFIENDHMNDRTYSFKSLKDYFPIKIKIREDIDEEIKRVNDKLYKETSSSYEIEYHFTNNNLIDKIVYIEKANPKQKRIINYIYEYYK</sequence>
<evidence type="ECO:0000313" key="1">
    <source>
        <dbReference type="EMBL" id="SHL01453.1"/>
    </source>
</evidence>
<organism evidence="1 2">
    <name type="scientific">Chishuiella changwenlii</name>
    <dbReference type="NCBI Taxonomy" id="1434701"/>
    <lineage>
        <taxon>Bacteria</taxon>
        <taxon>Pseudomonadati</taxon>
        <taxon>Bacteroidota</taxon>
        <taxon>Flavobacteriia</taxon>
        <taxon>Flavobacteriales</taxon>
        <taxon>Weeksellaceae</taxon>
        <taxon>Chishuiella</taxon>
    </lineage>
</organism>
<dbReference type="EMBL" id="FRBH01000005">
    <property type="protein sequence ID" value="SHL01453.1"/>
    <property type="molecule type" value="Genomic_DNA"/>
</dbReference>